<organism evidence="1 2">
    <name type="scientific">Bacteroides intestinalis</name>
    <dbReference type="NCBI Taxonomy" id="329854"/>
    <lineage>
        <taxon>Bacteria</taxon>
        <taxon>Pseudomonadati</taxon>
        <taxon>Bacteroidota</taxon>
        <taxon>Bacteroidia</taxon>
        <taxon>Bacteroidales</taxon>
        <taxon>Bacteroidaceae</taxon>
        <taxon>Bacteroides</taxon>
    </lineage>
</organism>
<dbReference type="AlphaFoldDB" id="A0A412YIK4"/>
<name>A0A412YIK4_9BACE</name>
<evidence type="ECO:0000313" key="1">
    <source>
        <dbReference type="EMBL" id="RGV57258.1"/>
    </source>
</evidence>
<dbReference type="Proteomes" id="UP000283850">
    <property type="component" value="Unassembled WGS sequence"/>
</dbReference>
<accession>A0A412YIK4</accession>
<reference evidence="1 2" key="1">
    <citation type="submission" date="2018-08" db="EMBL/GenBank/DDBJ databases">
        <title>A genome reference for cultivated species of the human gut microbiota.</title>
        <authorList>
            <person name="Zou Y."/>
            <person name="Xue W."/>
            <person name="Luo G."/>
        </authorList>
    </citation>
    <scope>NUCLEOTIDE SEQUENCE [LARGE SCALE GENOMIC DNA]</scope>
    <source>
        <strain evidence="1 2">AF14-32</strain>
    </source>
</reference>
<gene>
    <name evidence="1" type="ORF">DWW10_04195</name>
</gene>
<sequence length="60" mass="6925">MSERLGNGRNIEIIVNDELLKMLIELQNQLTKLKEMDNDGYKGGRITSPFSGRIVRLRSY</sequence>
<comment type="caution">
    <text evidence="1">The sequence shown here is derived from an EMBL/GenBank/DDBJ whole genome shotgun (WGS) entry which is preliminary data.</text>
</comment>
<evidence type="ECO:0000313" key="2">
    <source>
        <dbReference type="Proteomes" id="UP000283850"/>
    </source>
</evidence>
<dbReference type="EMBL" id="QRZF01000002">
    <property type="protein sequence ID" value="RGV57258.1"/>
    <property type="molecule type" value="Genomic_DNA"/>
</dbReference>
<protein>
    <submittedName>
        <fullName evidence="1">Uncharacterized protein</fullName>
    </submittedName>
</protein>
<proteinExistence type="predicted"/>